<dbReference type="PROSITE" id="PS50127">
    <property type="entry name" value="UBC_2"/>
    <property type="match status" value="1"/>
</dbReference>
<dbReference type="InterPro" id="IPR016135">
    <property type="entry name" value="UBQ-conjugating_enzyme/RWD"/>
</dbReference>
<dbReference type="SMART" id="SM00212">
    <property type="entry name" value="UBCc"/>
    <property type="match status" value="1"/>
</dbReference>
<gene>
    <name evidence="4" type="ORF">PVL29_005602</name>
</gene>
<dbReference type="SUPFAM" id="SSF54495">
    <property type="entry name" value="UBC-like"/>
    <property type="match status" value="1"/>
</dbReference>
<name>A0AA39A3F1_VITRO</name>
<feature type="domain" description="UBC core" evidence="3">
    <location>
        <begin position="114"/>
        <end position="274"/>
    </location>
</feature>
<evidence type="ECO:0000313" key="4">
    <source>
        <dbReference type="EMBL" id="KAJ9699815.1"/>
    </source>
</evidence>
<evidence type="ECO:0000256" key="2">
    <source>
        <dbReference type="ARBA" id="ARBA00022786"/>
    </source>
</evidence>
<comment type="caution">
    <text evidence="4">The sequence shown here is derived from an EMBL/GenBank/DDBJ whole genome shotgun (WGS) entry which is preliminary data.</text>
</comment>
<keyword evidence="1" id="KW-0808">Transferase</keyword>
<protein>
    <recommendedName>
        <fullName evidence="3">UBC core domain-containing protein</fullName>
    </recommendedName>
</protein>
<dbReference type="AlphaFoldDB" id="A0AA39A3F1"/>
<dbReference type="Pfam" id="PF00179">
    <property type="entry name" value="UQ_con"/>
    <property type="match status" value="1"/>
</dbReference>
<proteinExistence type="predicted"/>
<organism evidence="4 5">
    <name type="scientific">Vitis rotundifolia</name>
    <name type="common">Muscadine grape</name>
    <dbReference type="NCBI Taxonomy" id="103349"/>
    <lineage>
        <taxon>Eukaryota</taxon>
        <taxon>Viridiplantae</taxon>
        <taxon>Streptophyta</taxon>
        <taxon>Embryophyta</taxon>
        <taxon>Tracheophyta</taxon>
        <taxon>Spermatophyta</taxon>
        <taxon>Magnoliopsida</taxon>
        <taxon>eudicotyledons</taxon>
        <taxon>Gunneridae</taxon>
        <taxon>Pentapetalae</taxon>
        <taxon>rosids</taxon>
        <taxon>Vitales</taxon>
        <taxon>Vitaceae</taxon>
        <taxon>Viteae</taxon>
        <taxon>Vitis</taxon>
    </lineage>
</organism>
<evidence type="ECO:0000259" key="3">
    <source>
        <dbReference type="PROSITE" id="PS50127"/>
    </source>
</evidence>
<dbReference type="PANTHER" id="PTHR46116">
    <property type="entry name" value="(E3-INDEPENDENT) E2 UBIQUITIN-CONJUGATING ENZYME"/>
    <property type="match status" value="1"/>
</dbReference>
<keyword evidence="5" id="KW-1185">Reference proteome</keyword>
<dbReference type="EMBL" id="JARBHA010000005">
    <property type="protein sequence ID" value="KAJ9699815.1"/>
    <property type="molecule type" value="Genomic_DNA"/>
</dbReference>
<dbReference type="InterPro" id="IPR000608">
    <property type="entry name" value="UBC"/>
</dbReference>
<reference evidence="4 5" key="1">
    <citation type="journal article" date="2023" name="BMC Biotechnol.">
        <title>Vitis rotundifolia cv Carlos genome sequencing.</title>
        <authorList>
            <person name="Huff M."/>
            <person name="Hulse-Kemp A."/>
            <person name="Scheffler B."/>
            <person name="Youngblood R."/>
            <person name="Simpson S."/>
            <person name="Babiker E."/>
            <person name="Staton M."/>
        </authorList>
    </citation>
    <scope>NUCLEOTIDE SEQUENCE [LARGE SCALE GENOMIC DNA]</scope>
    <source>
        <tissue evidence="4">Leaf</tissue>
    </source>
</reference>
<keyword evidence="2" id="KW-0833">Ubl conjugation pathway</keyword>
<dbReference type="Gene3D" id="3.10.110.10">
    <property type="entry name" value="Ubiquitin Conjugating Enzyme"/>
    <property type="match status" value="1"/>
</dbReference>
<evidence type="ECO:0000256" key="1">
    <source>
        <dbReference type="ARBA" id="ARBA00022679"/>
    </source>
</evidence>
<dbReference type="CDD" id="cd23837">
    <property type="entry name" value="UBCc_UBE2O"/>
    <property type="match status" value="1"/>
</dbReference>
<evidence type="ECO:0000313" key="5">
    <source>
        <dbReference type="Proteomes" id="UP001168098"/>
    </source>
</evidence>
<dbReference type="Proteomes" id="UP001168098">
    <property type="component" value="Unassembled WGS sequence"/>
</dbReference>
<sequence length="424" mass="47456">MNKGRKEGRKEKRKIFQISKVKMKEKINGGISLHLTAPSPHNILSSTGLFRRRGVPEAERSVAMDPNGEIVEEAEEDNGFRRFDVVSDDSDHHYVKLNRTANSNADCFSNAASGVYAKIMQEWKILEKNLPDSIFVRVYEQRIDLLRAVIVGAAGTPYHDGLFVFDLAFPSDYPTHPPQVHYRSFGLRLNPNLYANGRVCLSLLNTWVGRKKEKWDPSQSTVLQVLVSLQGLVLNEKPYFNEPGHGVLPGRGLWEKNSMAYSETVFALSCKTMLFLLRKPPKNFEALIAAHFRDRARFILEACNAYTDGRVKVGYYRGDGSSSSSSSSSSTVHVSHTFKTSMQKVFPDLVHTFTRNGSSLGNFVEQVKQDRKKASSQTQAAVHKKQGIAIKFISKLKMILGLKKSRKSNGVVGSTANNRTEIEG</sequence>
<accession>A0AA39A3F1</accession>
<dbReference type="GO" id="GO:0061631">
    <property type="term" value="F:ubiquitin conjugating enzyme activity"/>
    <property type="evidence" value="ECO:0007669"/>
    <property type="project" value="TreeGrafter"/>
</dbReference>
<dbReference type="PANTHER" id="PTHR46116:SF19">
    <property type="entry name" value="UBIQUITIN-CONJUGATING ENZYME FAMILY PROTEIN"/>
    <property type="match status" value="1"/>
</dbReference>
<dbReference type="FunFam" id="3.10.110.10:FF:000133">
    <property type="entry name" value="Putative ubiquitin-conjugating enzyme E2 38"/>
    <property type="match status" value="1"/>
</dbReference>